<dbReference type="InterPro" id="IPR012677">
    <property type="entry name" value="Nucleotide-bd_a/b_plait_sf"/>
</dbReference>
<dbReference type="GO" id="GO:0009535">
    <property type="term" value="C:chloroplast thylakoid membrane"/>
    <property type="evidence" value="ECO:0007669"/>
    <property type="project" value="TreeGrafter"/>
</dbReference>
<dbReference type="PANTHER" id="PTHR48025:SF11">
    <property type="entry name" value="RNA-BINDING PROTEIN CP33, CHLOROPLASTIC"/>
    <property type="match status" value="1"/>
</dbReference>
<keyword evidence="2" id="KW-0150">Chloroplast</keyword>
<protein>
    <submittedName>
        <fullName evidence="11">RNA recognition motif domain-containing protein</fullName>
    </submittedName>
</protein>
<dbReference type="PROSITE" id="PS50102">
    <property type="entry name" value="RRM"/>
    <property type="match status" value="2"/>
</dbReference>
<dbReference type="GO" id="GO:1901259">
    <property type="term" value="P:chloroplast rRNA processing"/>
    <property type="evidence" value="ECO:0007669"/>
    <property type="project" value="TreeGrafter"/>
</dbReference>
<dbReference type="SUPFAM" id="SSF54928">
    <property type="entry name" value="RNA-binding domain, RBD"/>
    <property type="match status" value="2"/>
</dbReference>
<evidence type="ECO:0000256" key="1">
    <source>
        <dbReference type="ARBA" id="ARBA00004229"/>
    </source>
</evidence>
<dbReference type="EMBL" id="QPKB01000010">
    <property type="protein sequence ID" value="RWR93439.1"/>
    <property type="molecule type" value="Genomic_DNA"/>
</dbReference>
<evidence type="ECO:0000256" key="5">
    <source>
        <dbReference type="ARBA" id="ARBA00022737"/>
    </source>
</evidence>
<dbReference type="InterPro" id="IPR035979">
    <property type="entry name" value="RBD_domain_sf"/>
</dbReference>
<keyword evidence="3" id="KW-0934">Plastid</keyword>
<comment type="subcellular location">
    <subcellularLocation>
        <location evidence="1">Plastid</location>
        <location evidence="1">Chloroplast</location>
    </subcellularLocation>
</comment>
<dbReference type="Proteomes" id="UP000283530">
    <property type="component" value="Unassembled WGS sequence"/>
</dbReference>
<keyword evidence="6 8" id="KW-0694">RNA-binding</keyword>
<dbReference type="OrthoDB" id="439808at2759"/>
<keyword evidence="7" id="KW-0687">Ribonucleoprotein</keyword>
<dbReference type="PANTHER" id="PTHR48025">
    <property type="entry name" value="OS02G0815200 PROTEIN"/>
    <property type="match status" value="1"/>
</dbReference>
<dbReference type="GO" id="GO:0006397">
    <property type="term" value="P:mRNA processing"/>
    <property type="evidence" value="ECO:0007669"/>
    <property type="project" value="UniProtKB-KW"/>
</dbReference>
<dbReference type="Pfam" id="PF00076">
    <property type="entry name" value="RRM_1"/>
    <property type="match status" value="2"/>
</dbReference>
<evidence type="ECO:0000259" key="10">
    <source>
        <dbReference type="PROSITE" id="PS50102"/>
    </source>
</evidence>
<feature type="domain" description="RRM" evidence="10">
    <location>
        <begin position="118"/>
        <end position="196"/>
    </location>
</feature>
<dbReference type="InterPro" id="IPR048289">
    <property type="entry name" value="RRM2_NsCP33-like"/>
</dbReference>
<proteinExistence type="predicted"/>
<dbReference type="STRING" id="337451.A0A3S3NSG6"/>
<sequence>MMAVALPSSPVTGAASVVAGTLRAFGPHRHLSLNPSTHLNLSFASNSITIRSNFLLKLKTPTPSPLLFFPLNPLSPPYPYKCLAAMPGDENEEQGNEEEETEDDEDIEVDENEHEEERRLYVGNLPYSMTQSQLTDVFQEVGRVDAVEVVYDRVTDRSRGFAFVTMGSAEEAKEAIRMLDGSQIGGRTAKVNFPEIPRGGEREVMAPRIRRSSRGFIDSPYKVYVGNLGWSLTSEALKEAFQDQPGLLSAKVIYERDSGRSRGFGFVSFASAEDVESALNTMNGVEVEGRPLRLNLASQRERTTVATSPESPQMQEAVIDPVSNAMQSSLGY</sequence>
<dbReference type="CDD" id="cd21608">
    <property type="entry name" value="RRM2_NsCP33_like"/>
    <property type="match status" value="1"/>
</dbReference>
<dbReference type="GO" id="GO:0003729">
    <property type="term" value="F:mRNA binding"/>
    <property type="evidence" value="ECO:0007669"/>
    <property type="project" value="TreeGrafter"/>
</dbReference>
<organism evidence="11 12">
    <name type="scientific">Cinnamomum micranthum f. kanehirae</name>
    <dbReference type="NCBI Taxonomy" id="337451"/>
    <lineage>
        <taxon>Eukaryota</taxon>
        <taxon>Viridiplantae</taxon>
        <taxon>Streptophyta</taxon>
        <taxon>Embryophyta</taxon>
        <taxon>Tracheophyta</taxon>
        <taxon>Spermatophyta</taxon>
        <taxon>Magnoliopsida</taxon>
        <taxon>Magnoliidae</taxon>
        <taxon>Laurales</taxon>
        <taxon>Lauraceae</taxon>
        <taxon>Cinnamomum</taxon>
    </lineage>
</organism>
<evidence type="ECO:0000256" key="2">
    <source>
        <dbReference type="ARBA" id="ARBA00022528"/>
    </source>
</evidence>
<dbReference type="AlphaFoldDB" id="A0A3S3NSG6"/>
<accession>A0A3S3NSG6</accession>
<comment type="caution">
    <text evidence="11">The sequence shown here is derived from an EMBL/GenBank/DDBJ whole genome shotgun (WGS) entry which is preliminary data.</text>
</comment>
<evidence type="ECO:0000256" key="9">
    <source>
        <dbReference type="SAM" id="MobiDB-lite"/>
    </source>
</evidence>
<evidence type="ECO:0000313" key="11">
    <source>
        <dbReference type="EMBL" id="RWR93439.1"/>
    </source>
</evidence>
<keyword evidence="12" id="KW-1185">Reference proteome</keyword>
<dbReference type="FunFam" id="3.30.70.330:FF:000698">
    <property type="entry name" value="33 kDa ribonucleoprotein, chloroplastic"/>
    <property type="match status" value="1"/>
</dbReference>
<evidence type="ECO:0000256" key="4">
    <source>
        <dbReference type="ARBA" id="ARBA00022664"/>
    </source>
</evidence>
<feature type="region of interest" description="Disordered" evidence="9">
    <location>
        <begin position="85"/>
        <end position="117"/>
    </location>
</feature>
<evidence type="ECO:0000313" key="12">
    <source>
        <dbReference type="Proteomes" id="UP000283530"/>
    </source>
</evidence>
<dbReference type="InterPro" id="IPR000504">
    <property type="entry name" value="RRM_dom"/>
</dbReference>
<dbReference type="InterPro" id="IPR050502">
    <property type="entry name" value="Euk_RNA-bind_prot"/>
</dbReference>
<evidence type="ECO:0000256" key="6">
    <source>
        <dbReference type="ARBA" id="ARBA00022884"/>
    </source>
</evidence>
<dbReference type="SMART" id="SM00360">
    <property type="entry name" value="RRM"/>
    <property type="match status" value="2"/>
</dbReference>
<keyword evidence="5" id="KW-0677">Repeat</keyword>
<feature type="compositionally biased region" description="Acidic residues" evidence="9">
    <location>
        <begin position="89"/>
        <end position="114"/>
    </location>
</feature>
<evidence type="ECO:0000256" key="8">
    <source>
        <dbReference type="PROSITE-ProRule" id="PRU00176"/>
    </source>
</evidence>
<name>A0A3S3NSG6_9MAGN</name>
<feature type="domain" description="RRM" evidence="10">
    <location>
        <begin position="221"/>
        <end position="299"/>
    </location>
</feature>
<dbReference type="GO" id="GO:1990904">
    <property type="term" value="C:ribonucleoprotein complex"/>
    <property type="evidence" value="ECO:0007669"/>
    <property type="project" value="UniProtKB-KW"/>
</dbReference>
<reference evidence="11 12" key="1">
    <citation type="journal article" date="2019" name="Nat. Plants">
        <title>Stout camphor tree genome fills gaps in understanding of flowering plant genome evolution.</title>
        <authorList>
            <person name="Chaw S.M."/>
            <person name="Liu Y.C."/>
            <person name="Wu Y.W."/>
            <person name="Wang H.Y."/>
            <person name="Lin C.I."/>
            <person name="Wu C.S."/>
            <person name="Ke H.M."/>
            <person name="Chang L.Y."/>
            <person name="Hsu C.Y."/>
            <person name="Yang H.T."/>
            <person name="Sudianto E."/>
            <person name="Hsu M.H."/>
            <person name="Wu K.P."/>
            <person name="Wang L.N."/>
            <person name="Leebens-Mack J.H."/>
            <person name="Tsai I.J."/>
        </authorList>
    </citation>
    <scope>NUCLEOTIDE SEQUENCE [LARGE SCALE GENOMIC DNA]</scope>
    <source>
        <strain evidence="12">cv. Chaw 1501</strain>
        <tissue evidence="11">Young leaves</tissue>
    </source>
</reference>
<keyword evidence="4" id="KW-0507">mRNA processing</keyword>
<evidence type="ECO:0000256" key="3">
    <source>
        <dbReference type="ARBA" id="ARBA00022640"/>
    </source>
</evidence>
<evidence type="ECO:0000256" key="7">
    <source>
        <dbReference type="ARBA" id="ARBA00023274"/>
    </source>
</evidence>
<dbReference type="Gene3D" id="3.30.70.330">
    <property type="match status" value="2"/>
</dbReference>
<gene>
    <name evidence="11" type="ORF">CKAN_02268800</name>
</gene>